<dbReference type="Proteomes" id="UP000178526">
    <property type="component" value="Unassembled WGS sequence"/>
</dbReference>
<dbReference type="EMBL" id="MGDB01000077">
    <property type="protein sequence ID" value="OGL41120.1"/>
    <property type="molecule type" value="Genomic_DNA"/>
</dbReference>
<dbReference type="AlphaFoldDB" id="A0A1F7RII4"/>
<comment type="caution">
    <text evidence="1">The sequence shown here is derived from an EMBL/GenBank/DDBJ whole genome shotgun (WGS) entry which is preliminary data.</text>
</comment>
<accession>A0A1F7RII4</accession>
<protein>
    <submittedName>
        <fullName evidence="1">Uncharacterized protein</fullName>
    </submittedName>
</protein>
<organism evidence="1 2">
    <name type="scientific">Candidatus Schekmanbacteria bacterium GWA2_38_11</name>
    <dbReference type="NCBI Taxonomy" id="1817876"/>
    <lineage>
        <taxon>Bacteria</taxon>
        <taxon>Candidatus Schekmaniibacteriota</taxon>
    </lineage>
</organism>
<evidence type="ECO:0000313" key="2">
    <source>
        <dbReference type="Proteomes" id="UP000178526"/>
    </source>
</evidence>
<gene>
    <name evidence="1" type="ORF">A2042_05650</name>
</gene>
<sequence>MKAVKIRKIFTLFFFVSIVLLSEQGLCLEPPTSHFSLILDTPMAYVLDGGRLEGTFLYERIDSNLDVFNFRKSGEGGGSLSNKSLGSVGDYKSPGGIINFGLTGRITLSFKAEFPKIDFGEGDLKVTKLTPSVRCNIITEKILFPAVSLGFTYKNDRGEDIKRRFSAPIGTTDSKPPTIKIGGVKDETYSGSLYLSKLLSENFVVHTFFEVGKTRVKSEFNTNLDIKGIQKILKDLEYDQKNYAIGAGFHYRIKPYLIFNFNYKFIKVDRDIDDDIRGGFKKNNIVDVKINYILNKYMALTFQGKYFSNFLVGEVPFLYNRFTSGLFDNHYGYLGTGITFSYDYSNWLH</sequence>
<reference evidence="1 2" key="1">
    <citation type="journal article" date="2016" name="Nat. Commun.">
        <title>Thousands of microbial genomes shed light on interconnected biogeochemical processes in an aquifer system.</title>
        <authorList>
            <person name="Anantharaman K."/>
            <person name="Brown C.T."/>
            <person name="Hug L.A."/>
            <person name="Sharon I."/>
            <person name="Castelle C.J."/>
            <person name="Probst A.J."/>
            <person name="Thomas B.C."/>
            <person name="Singh A."/>
            <person name="Wilkins M.J."/>
            <person name="Karaoz U."/>
            <person name="Brodie E.L."/>
            <person name="Williams K.H."/>
            <person name="Hubbard S.S."/>
            <person name="Banfield J.F."/>
        </authorList>
    </citation>
    <scope>NUCLEOTIDE SEQUENCE [LARGE SCALE GENOMIC DNA]</scope>
</reference>
<evidence type="ECO:0000313" key="1">
    <source>
        <dbReference type="EMBL" id="OGL41120.1"/>
    </source>
</evidence>
<name>A0A1F7RII4_9BACT</name>
<proteinExistence type="predicted"/>